<organism evidence="1 2">
    <name type="scientific">Streptomyces caatingaensis</name>
    <dbReference type="NCBI Taxonomy" id="1678637"/>
    <lineage>
        <taxon>Bacteria</taxon>
        <taxon>Bacillati</taxon>
        <taxon>Actinomycetota</taxon>
        <taxon>Actinomycetes</taxon>
        <taxon>Kitasatosporales</taxon>
        <taxon>Streptomycetaceae</taxon>
        <taxon>Streptomyces</taxon>
    </lineage>
</organism>
<gene>
    <name evidence="1" type="ORF">AC230_01520</name>
</gene>
<dbReference type="AlphaFoldDB" id="A0A0K9XJ41"/>
<proteinExistence type="predicted"/>
<evidence type="ECO:0000313" key="1">
    <source>
        <dbReference type="EMBL" id="KNB53390.1"/>
    </source>
</evidence>
<comment type="caution">
    <text evidence="1">The sequence shown here is derived from an EMBL/GenBank/DDBJ whole genome shotgun (WGS) entry which is preliminary data.</text>
</comment>
<keyword evidence="2" id="KW-1185">Reference proteome</keyword>
<accession>A0A0K9XJ41</accession>
<dbReference type="Proteomes" id="UP000037288">
    <property type="component" value="Unassembled WGS sequence"/>
</dbReference>
<sequence>MTPDGVARLVLDRLPLSQAEVSSVNALFLDDLHSGRERYYQPGDDLTLIGQRANGRLRLLQEILWVVPALECVVDRLSDEQLVGEVRGWLHCIAQLD</sequence>
<dbReference type="PATRIC" id="fig|1678637.3.peg.326"/>
<protein>
    <submittedName>
        <fullName evidence="1">Uncharacterized protein</fullName>
    </submittedName>
</protein>
<reference evidence="2" key="1">
    <citation type="submission" date="2015-07" db="EMBL/GenBank/DDBJ databases">
        <title>Draft genome sequence of Streptomyces sp. CMAA 1322, a bacterium isolated from Caatinga biome, from dry forest semiarid of Brazil.</title>
        <authorList>
            <person name="Santos S.N."/>
            <person name="Gacesa R."/>
            <person name="Taketani R.G."/>
            <person name="Long P.F."/>
            <person name="Melo I.S."/>
        </authorList>
    </citation>
    <scope>NUCLEOTIDE SEQUENCE [LARGE SCALE GENOMIC DNA]</scope>
    <source>
        <strain evidence="2">CMAA 1322</strain>
    </source>
</reference>
<evidence type="ECO:0000313" key="2">
    <source>
        <dbReference type="Proteomes" id="UP000037288"/>
    </source>
</evidence>
<dbReference type="EMBL" id="LFXA01000002">
    <property type="protein sequence ID" value="KNB53390.1"/>
    <property type="molecule type" value="Genomic_DNA"/>
</dbReference>
<name>A0A0K9XJ41_9ACTN</name>